<dbReference type="Proteomes" id="UP000002878">
    <property type="component" value="Chromosome"/>
</dbReference>
<protein>
    <recommendedName>
        <fullName evidence="4">DUF2642 domain-containing protein</fullName>
    </recommendedName>
</protein>
<dbReference type="EMBL" id="CP003332">
    <property type="protein sequence ID" value="AFJ63812.1"/>
    <property type="molecule type" value="Genomic_DNA"/>
</dbReference>
<feature type="region of interest" description="Disordered" evidence="1">
    <location>
        <begin position="76"/>
        <end position="95"/>
    </location>
</feature>
<evidence type="ECO:0008006" key="4">
    <source>
        <dbReference type="Google" id="ProtNLM"/>
    </source>
</evidence>
<dbReference type="AlphaFoldDB" id="I2CAY8"/>
<evidence type="ECO:0000313" key="3">
    <source>
        <dbReference type="Proteomes" id="UP000002878"/>
    </source>
</evidence>
<reference evidence="2 3" key="1">
    <citation type="journal article" date="2012" name="J. Biotechnol.">
        <title>Genome sequence of the plant growth promoting strain Bacillus amyloliquefaciens subsp. plantarum B9601-Y2 and expression of mersacidin and other secondary metabolites.</title>
        <authorList>
            <person name="He P."/>
            <person name="Hao K."/>
            <person name="Blom J."/>
            <person name="Ruckert C."/>
            <person name="Vater J."/>
            <person name="Mao Z."/>
            <person name="Wu Y."/>
            <person name="Hou M."/>
            <person name="He P."/>
            <person name="He Y."/>
            <person name="Borriss R."/>
        </authorList>
    </citation>
    <scope>NUCLEOTIDE SEQUENCE [LARGE SCALE GENOMIC DNA]</scope>
    <source>
        <strain evidence="2">Y2</strain>
    </source>
</reference>
<dbReference type="PATRIC" id="fig|1126211.3.peg.3768"/>
<dbReference type="KEGG" id="bqy:MUS_3957"/>
<dbReference type="HOGENOM" id="CLU_107460_0_0_9"/>
<accession>I2CAY8</accession>
<name>I2CAY8_BACAY</name>
<proteinExistence type="predicted"/>
<gene>
    <name evidence="2" type="ORF">MUS_3957</name>
</gene>
<evidence type="ECO:0000313" key="2">
    <source>
        <dbReference type="EMBL" id="AFJ63812.1"/>
    </source>
</evidence>
<evidence type="ECO:0000256" key="1">
    <source>
        <dbReference type="SAM" id="MobiDB-lite"/>
    </source>
</evidence>
<organism evidence="2 3">
    <name type="scientific">Bacillus amyloliquefaciens (strain Y2)</name>
    <name type="common">Bacillus amyloliquefaciens subsp. plantarum (strain B9601-Y2)</name>
    <dbReference type="NCBI Taxonomy" id="1155777"/>
    <lineage>
        <taxon>Bacteria</taxon>
        <taxon>Bacillati</taxon>
        <taxon>Bacillota</taxon>
        <taxon>Bacilli</taxon>
        <taxon>Bacillales</taxon>
        <taxon>Bacillaceae</taxon>
        <taxon>Bacillus</taxon>
        <taxon>Bacillus amyloliquefaciens group</taxon>
    </lineage>
</organism>
<feature type="compositionally biased region" description="Basic and acidic residues" evidence="1">
    <location>
        <begin position="78"/>
        <end position="95"/>
    </location>
</feature>
<sequence length="239" mass="27452">MIGKIVRKRGRGGNEMAGLSRFLDKQVDIEISGNTTFSGTLLDIGQDIIVIHDGRTFLYIPLLHLQRMTLTLPDEENKEPYARKKSPHPEKQEHSFSYRNTLQHIKGRFTEIFVTGDRSIHGYVTSVLNDYFVFFSPVYKTLFISMHHLKWLTPYSDEQTPYTLNSSELPVVPANVPLVRNFEEQLKRYIGKLIILDLGDIPNKVGLLQDVSDNILELTNADGDTVFWKLNHLKTMHLP</sequence>